<organism evidence="1 2">
    <name type="scientific">Photorhabdus luminescens subsp. mexicana</name>
    <dbReference type="NCBI Taxonomy" id="2100167"/>
    <lineage>
        <taxon>Bacteria</taxon>
        <taxon>Pseudomonadati</taxon>
        <taxon>Pseudomonadota</taxon>
        <taxon>Gammaproteobacteria</taxon>
        <taxon>Enterobacterales</taxon>
        <taxon>Morganellaceae</taxon>
        <taxon>Photorhabdus</taxon>
    </lineage>
</organism>
<name>A0A4R4IWH9_PHOLU</name>
<accession>A0A4R4IWH9</accession>
<evidence type="ECO:0000313" key="2">
    <source>
        <dbReference type="Proteomes" id="UP000295550"/>
    </source>
</evidence>
<dbReference type="EMBL" id="PUJX01000032">
    <property type="protein sequence ID" value="TDB45320.1"/>
    <property type="molecule type" value="Genomic_DNA"/>
</dbReference>
<evidence type="ECO:0000313" key="1">
    <source>
        <dbReference type="EMBL" id="TDB45320.1"/>
    </source>
</evidence>
<gene>
    <name evidence="1" type="ORF">C5468_21320</name>
</gene>
<protein>
    <submittedName>
        <fullName evidence="1">Uncharacterized protein</fullName>
    </submittedName>
</protein>
<sequence>MFVTGTTYALLSSVNKMNQNKHTQGYTMSSIATYVLLSDGREIAYVNDKAFLVSINNNEDANKPYPPVTEITMFSPYEFVNEMSNILGSEPVFHFDVEPPSLEKSNYSDLFATLPKKPINKYSLLQLKKLWKRLGAIPVDEITQDDGTFIDYIAISEPFLNFPIGTDTHEIWQWFESQNVGFSVAEMLYGHS</sequence>
<dbReference type="AlphaFoldDB" id="A0A4R4IWH9"/>
<comment type="caution">
    <text evidence="1">The sequence shown here is derived from an EMBL/GenBank/DDBJ whole genome shotgun (WGS) entry which is preliminary data.</text>
</comment>
<proteinExistence type="predicted"/>
<dbReference type="Proteomes" id="UP000295550">
    <property type="component" value="Unassembled WGS sequence"/>
</dbReference>
<reference evidence="1 2" key="1">
    <citation type="journal article" date="2019" name="Int. J. Syst. Evol. Microbiol.">
        <title>Photorhabdus khanii subsp. guanajuatensis subsp. nov., isolated from Heterorhabditis atacamensis, and Photorhabdus luminescens subsp. mexicana subsp. nov., isolated from Heterorhabditis mexicana entomopathogenic nematodes.</title>
        <authorList>
            <person name="Machado R.A.R."/>
            <person name="Bruno P."/>
            <person name="Arce C.C.M."/>
            <person name="Liechti N."/>
            <person name="Kohler A."/>
            <person name="Bernal J."/>
            <person name="Bruggmann R."/>
            <person name="Turlings T.C.J."/>
        </authorList>
    </citation>
    <scope>NUCLEOTIDE SEQUENCE [LARGE SCALE GENOMIC DNA]</scope>
    <source>
        <strain evidence="1 2">MEX47-22</strain>
    </source>
</reference>